<keyword evidence="2" id="KW-1185">Reference proteome</keyword>
<dbReference type="Gramene" id="OB10G24510.1">
    <property type="protein sequence ID" value="OB10G24510.1"/>
    <property type="gene ID" value="OB10G24510"/>
</dbReference>
<evidence type="ECO:0000313" key="1">
    <source>
        <dbReference type="EnsemblPlants" id="OB10G24510.1"/>
    </source>
</evidence>
<protein>
    <submittedName>
        <fullName evidence="1">Uncharacterized protein</fullName>
    </submittedName>
</protein>
<reference evidence="1" key="2">
    <citation type="submission" date="2013-04" db="UniProtKB">
        <authorList>
            <consortium name="EnsemblPlants"/>
        </authorList>
    </citation>
    <scope>IDENTIFICATION</scope>
</reference>
<name>J3N4K3_ORYBR</name>
<organism evidence="1">
    <name type="scientific">Oryza brachyantha</name>
    <name type="common">malo sina</name>
    <dbReference type="NCBI Taxonomy" id="4533"/>
    <lineage>
        <taxon>Eukaryota</taxon>
        <taxon>Viridiplantae</taxon>
        <taxon>Streptophyta</taxon>
        <taxon>Embryophyta</taxon>
        <taxon>Tracheophyta</taxon>
        <taxon>Spermatophyta</taxon>
        <taxon>Magnoliopsida</taxon>
        <taxon>Liliopsida</taxon>
        <taxon>Poales</taxon>
        <taxon>Poaceae</taxon>
        <taxon>BOP clade</taxon>
        <taxon>Oryzoideae</taxon>
        <taxon>Oryzeae</taxon>
        <taxon>Oryzinae</taxon>
        <taxon>Oryza</taxon>
    </lineage>
</organism>
<dbReference type="EnsemblPlants" id="OB10G24510.1">
    <property type="protein sequence ID" value="OB10G24510.1"/>
    <property type="gene ID" value="OB10G24510"/>
</dbReference>
<accession>J3N4K3</accession>
<sequence length="53" mass="6118">MGKNMMNCINRCHKVLLCVLTAPVKHARRMDDHHITCKLTTTNNLNDLGIWQN</sequence>
<evidence type="ECO:0000313" key="2">
    <source>
        <dbReference type="Proteomes" id="UP000006038"/>
    </source>
</evidence>
<dbReference type="HOGENOM" id="CLU_3071887_0_0_1"/>
<reference evidence="1" key="1">
    <citation type="journal article" date="2013" name="Nat. Commun.">
        <title>Whole-genome sequencing of Oryza brachyantha reveals mechanisms underlying Oryza genome evolution.</title>
        <authorList>
            <person name="Chen J."/>
            <person name="Huang Q."/>
            <person name="Gao D."/>
            <person name="Wang J."/>
            <person name="Lang Y."/>
            <person name="Liu T."/>
            <person name="Li B."/>
            <person name="Bai Z."/>
            <person name="Luis Goicoechea J."/>
            <person name="Liang C."/>
            <person name="Chen C."/>
            <person name="Zhang W."/>
            <person name="Sun S."/>
            <person name="Liao Y."/>
            <person name="Zhang X."/>
            <person name="Yang L."/>
            <person name="Song C."/>
            <person name="Wang M."/>
            <person name="Shi J."/>
            <person name="Liu G."/>
            <person name="Liu J."/>
            <person name="Zhou H."/>
            <person name="Zhou W."/>
            <person name="Yu Q."/>
            <person name="An N."/>
            <person name="Chen Y."/>
            <person name="Cai Q."/>
            <person name="Wang B."/>
            <person name="Liu B."/>
            <person name="Min J."/>
            <person name="Huang Y."/>
            <person name="Wu H."/>
            <person name="Li Z."/>
            <person name="Zhang Y."/>
            <person name="Yin Y."/>
            <person name="Song W."/>
            <person name="Jiang J."/>
            <person name="Jackson S.A."/>
            <person name="Wing R.A."/>
            <person name="Wang J."/>
            <person name="Chen M."/>
        </authorList>
    </citation>
    <scope>NUCLEOTIDE SEQUENCE [LARGE SCALE GENOMIC DNA]</scope>
    <source>
        <strain evidence="1">cv. IRGC 101232</strain>
    </source>
</reference>
<dbReference type="AlphaFoldDB" id="J3N4K3"/>
<proteinExistence type="predicted"/>
<dbReference type="Proteomes" id="UP000006038">
    <property type="component" value="Chromosome 10"/>
</dbReference>